<dbReference type="AlphaFoldDB" id="A0A174BB32"/>
<accession>A0A174BB32</accession>
<reference evidence="2 3" key="1">
    <citation type="submission" date="2015-09" db="EMBL/GenBank/DDBJ databases">
        <authorList>
            <consortium name="Pathogen Informatics"/>
        </authorList>
    </citation>
    <scope>NUCLEOTIDE SEQUENCE [LARGE SCALE GENOMIC DNA]</scope>
    <source>
        <strain evidence="2 3">2789STDY5834835</strain>
    </source>
</reference>
<evidence type="ECO:0000313" key="2">
    <source>
        <dbReference type="EMBL" id="CUN97389.1"/>
    </source>
</evidence>
<gene>
    <name evidence="2" type="ORF">ERS852450_00945</name>
</gene>
<dbReference type="RefSeq" id="WP_055298186.1">
    <property type="nucleotide sequence ID" value="NZ_BLYK01000011.1"/>
</dbReference>
<evidence type="ECO:0000313" key="3">
    <source>
        <dbReference type="Proteomes" id="UP000095679"/>
    </source>
</evidence>
<protein>
    <submittedName>
        <fullName evidence="2">Uncharacterized protein</fullName>
    </submittedName>
</protein>
<evidence type="ECO:0000256" key="1">
    <source>
        <dbReference type="SAM" id="MobiDB-lite"/>
    </source>
</evidence>
<sequence length="244" mass="27686">MKKQKLIVAAVLICGIILCIWGANILHNSSKQEETVSSEESSTTSTTAYQTETTTQTTTQADTEEAYFEEDTEEEVQIENAVKELVKDAGKTSPEGEKAVQCYIRFLQDNYAKYYDIADIDGDGIPEFFVLNPNSSAAMYRYNAKKDKVKKLHSYQLGRASVMYYSKEKHQVVFVTADTGGGEFDTHEYTDGELNKIETLVFHNGKHDEEGYIYNGEKISMEEGDNYIENLREHYQSLRGKGRK</sequence>
<organism evidence="2 3">
    <name type="scientific">Anaerobutyricum hallii</name>
    <dbReference type="NCBI Taxonomy" id="39488"/>
    <lineage>
        <taxon>Bacteria</taxon>
        <taxon>Bacillati</taxon>
        <taxon>Bacillota</taxon>
        <taxon>Clostridia</taxon>
        <taxon>Lachnospirales</taxon>
        <taxon>Lachnospiraceae</taxon>
        <taxon>Anaerobutyricum</taxon>
    </lineage>
</organism>
<feature type="region of interest" description="Disordered" evidence="1">
    <location>
        <begin position="33"/>
        <end position="62"/>
    </location>
</feature>
<feature type="compositionally biased region" description="Low complexity" evidence="1">
    <location>
        <begin position="38"/>
        <end position="61"/>
    </location>
</feature>
<name>A0A174BB32_9FIRM</name>
<dbReference type="Proteomes" id="UP000095679">
    <property type="component" value="Unassembled WGS sequence"/>
</dbReference>
<proteinExistence type="predicted"/>
<dbReference type="EMBL" id="CYZL01000006">
    <property type="protein sequence ID" value="CUN97389.1"/>
    <property type="molecule type" value="Genomic_DNA"/>
</dbReference>